<dbReference type="AlphaFoldDB" id="A0A0J6FB04"/>
<evidence type="ECO:0000313" key="1">
    <source>
        <dbReference type="EMBL" id="KMM66099.1"/>
    </source>
</evidence>
<reference evidence="1 2" key="1">
    <citation type="submission" date="2007-06" db="EMBL/GenBank/DDBJ databases">
        <title>The Genome Sequence of Coccidioides posadasii RMSCC_3488.</title>
        <authorList>
            <consortium name="Coccidioides Genome Resources Consortium"/>
            <consortium name="The Broad Institute Genome Sequencing Platform"/>
            <person name="Henn M.R."/>
            <person name="Sykes S."/>
            <person name="Young S."/>
            <person name="Jaffe D."/>
            <person name="Berlin A."/>
            <person name="Alvarez P."/>
            <person name="Butler J."/>
            <person name="Gnerre S."/>
            <person name="Grabherr M."/>
            <person name="Mauceli E."/>
            <person name="Brockman W."/>
            <person name="Kodira C."/>
            <person name="Alvarado L."/>
            <person name="Zeng Q."/>
            <person name="Crawford M."/>
            <person name="Antoine C."/>
            <person name="Devon K."/>
            <person name="Galgiani J."/>
            <person name="Orsborn K."/>
            <person name="Lewis M.L."/>
            <person name="Nusbaum C."/>
            <person name="Galagan J."/>
            <person name="Birren B."/>
        </authorList>
    </citation>
    <scope>NUCLEOTIDE SEQUENCE [LARGE SCALE GENOMIC DNA]</scope>
    <source>
        <strain evidence="1 2">RMSCC 3488</strain>
    </source>
</reference>
<dbReference type="VEuPathDB" id="FungiDB:CPAG_02438"/>
<sequence length="110" mass="12225">MREHRQCIGFELRDRTRFSKSLPTIPPLKVRSSIICPSHITPSVVFQGTRGQQANGWIGCLGVLEMKAASACRVGEPSNPPPIFRNEKEATLPEVTSLTIIKPDADWKRA</sequence>
<proteinExistence type="predicted"/>
<reference evidence="2" key="3">
    <citation type="journal article" date="2010" name="Genome Res.">
        <title>Population genomic sequencing of Coccidioides fungi reveals recent hybridization and transposon control.</title>
        <authorList>
            <person name="Neafsey D.E."/>
            <person name="Barker B.M."/>
            <person name="Sharpton T.J."/>
            <person name="Stajich J.E."/>
            <person name="Park D.J."/>
            <person name="Whiston E."/>
            <person name="Hung C.-Y."/>
            <person name="McMahan C."/>
            <person name="White J."/>
            <person name="Sykes S."/>
            <person name="Heiman D."/>
            <person name="Young S."/>
            <person name="Zeng Q."/>
            <person name="Abouelleil A."/>
            <person name="Aftuck L."/>
            <person name="Bessette D."/>
            <person name="Brown A."/>
            <person name="FitzGerald M."/>
            <person name="Lui A."/>
            <person name="Macdonald J.P."/>
            <person name="Priest M."/>
            <person name="Orbach M.J."/>
            <person name="Galgiani J.N."/>
            <person name="Kirkland T.N."/>
            <person name="Cole G.T."/>
            <person name="Birren B.W."/>
            <person name="Henn M.R."/>
            <person name="Taylor J.W."/>
            <person name="Rounsley S.D."/>
        </authorList>
    </citation>
    <scope>NUCLEOTIDE SEQUENCE [LARGE SCALE GENOMIC DNA]</scope>
    <source>
        <strain evidence="2">RMSCC 3488</strain>
    </source>
</reference>
<dbReference type="Proteomes" id="UP000054567">
    <property type="component" value="Unassembled WGS sequence"/>
</dbReference>
<dbReference type="EMBL" id="DS268109">
    <property type="protein sequence ID" value="KMM66099.1"/>
    <property type="molecule type" value="Genomic_DNA"/>
</dbReference>
<gene>
    <name evidence="1" type="ORF">CPAG_02438</name>
</gene>
<name>A0A0J6FB04_COCPO</name>
<reference evidence="2" key="2">
    <citation type="journal article" date="2009" name="Genome Res.">
        <title>Comparative genomic analyses of the human fungal pathogens Coccidioides and their relatives.</title>
        <authorList>
            <person name="Sharpton T.J."/>
            <person name="Stajich J.E."/>
            <person name="Rounsley S.D."/>
            <person name="Gardner M.J."/>
            <person name="Wortman J.R."/>
            <person name="Jordar V.S."/>
            <person name="Maiti R."/>
            <person name="Kodira C.D."/>
            <person name="Neafsey D.E."/>
            <person name="Zeng Q."/>
            <person name="Hung C.-Y."/>
            <person name="McMahan C."/>
            <person name="Muszewska A."/>
            <person name="Grynberg M."/>
            <person name="Mandel M.A."/>
            <person name="Kellner E.M."/>
            <person name="Barker B.M."/>
            <person name="Galgiani J.N."/>
            <person name="Orbach M.J."/>
            <person name="Kirkland T.N."/>
            <person name="Cole G.T."/>
            <person name="Henn M.R."/>
            <person name="Birren B.W."/>
            <person name="Taylor J.W."/>
        </authorList>
    </citation>
    <scope>NUCLEOTIDE SEQUENCE [LARGE SCALE GENOMIC DNA]</scope>
    <source>
        <strain evidence="2">RMSCC 3488</strain>
    </source>
</reference>
<evidence type="ECO:0000313" key="2">
    <source>
        <dbReference type="Proteomes" id="UP000054567"/>
    </source>
</evidence>
<protein>
    <submittedName>
        <fullName evidence="1">Uncharacterized protein</fullName>
    </submittedName>
</protein>
<accession>A0A0J6FB04</accession>
<organism evidence="1 2">
    <name type="scientific">Coccidioides posadasii RMSCC 3488</name>
    <dbReference type="NCBI Taxonomy" id="454284"/>
    <lineage>
        <taxon>Eukaryota</taxon>
        <taxon>Fungi</taxon>
        <taxon>Dikarya</taxon>
        <taxon>Ascomycota</taxon>
        <taxon>Pezizomycotina</taxon>
        <taxon>Eurotiomycetes</taxon>
        <taxon>Eurotiomycetidae</taxon>
        <taxon>Onygenales</taxon>
        <taxon>Onygenaceae</taxon>
        <taxon>Coccidioides</taxon>
    </lineage>
</organism>